<comment type="caution">
    <text evidence="10">The sequence shown here is derived from an EMBL/GenBank/DDBJ whole genome shotgun (WGS) entry which is preliminary data.</text>
</comment>
<accession>A0A8S1SYE7</accession>
<evidence type="ECO:0000256" key="5">
    <source>
        <dbReference type="ARBA" id="ARBA00022777"/>
    </source>
</evidence>
<dbReference type="GO" id="GO:0004674">
    <property type="term" value="F:protein serine/threonine kinase activity"/>
    <property type="evidence" value="ECO:0007669"/>
    <property type="project" value="UniProtKB-KW"/>
</dbReference>
<dbReference type="Pfam" id="PF00069">
    <property type="entry name" value="Pkinase"/>
    <property type="match status" value="1"/>
</dbReference>
<evidence type="ECO:0000256" key="4">
    <source>
        <dbReference type="ARBA" id="ARBA00022741"/>
    </source>
</evidence>
<keyword evidence="6" id="KW-0067">ATP-binding</keyword>
<evidence type="ECO:0000313" key="11">
    <source>
        <dbReference type="Proteomes" id="UP000683925"/>
    </source>
</evidence>
<evidence type="ECO:0000256" key="6">
    <source>
        <dbReference type="ARBA" id="ARBA00022840"/>
    </source>
</evidence>
<dbReference type="InterPro" id="IPR050660">
    <property type="entry name" value="NEK_Ser/Thr_kinase"/>
</dbReference>
<dbReference type="SMART" id="SM00220">
    <property type="entry name" value="S_TKc"/>
    <property type="match status" value="1"/>
</dbReference>
<dbReference type="PANTHER" id="PTHR43671">
    <property type="entry name" value="SERINE/THREONINE-PROTEIN KINASE NEK"/>
    <property type="match status" value="1"/>
</dbReference>
<proteinExistence type="predicted"/>
<feature type="domain" description="Protein kinase" evidence="9">
    <location>
        <begin position="1"/>
        <end position="271"/>
    </location>
</feature>
<evidence type="ECO:0000256" key="1">
    <source>
        <dbReference type="ARBA" id="ARBA00012513"/>
    </source>
</evidence>
<comment type="catalytic activity">
    <reaction evidence="7">
        <text>L-threonyl-[protein] + ATP = O-phospho-L-threonyl-[protein] + ADP + H(+)</text>
        <dbReference type="Rhea" id="RHEA:46608"/>
        <dbReference type="Rhea" id="RHEA-COMP:11060"/>
        <dbReference type="Rhea" id="RHEA-COMP:11605"/>
        <dbReference type="ChEBI" id="CHEBI:15378"/>
        <dbReference type="ChEBI" id="CHEBI:30013"/>
        <dbReference type="ChEBI" id="CHEBI:30616"/>
        <dbReference type="ChEBI" id="CHEBI:61977"/>
        <dbReference type="ChEBI" id="CHEBI:456216"/>
        <dbReference type="EC" id="2.7.11.1"/>
    </reaction>
</comment>
<keyword evidence="5" id="KW-0418">Kinase</keyword>
<evidence type="ECO:0000313" key="10">
    <source>
        <dbReference type="EMBL" id="CAD8145210.1"/>
    </source>
</evidence>
<evidence type="ECO:0000259" key="9">
    <source>
        <dbReference type="PROSITE" id="PS50011"/>
    </source>
</evidence>
<dbReference type="Proteomes" id="UP000683925">
    <property type="component" value="Unassembled WGS sequence"/>
</dbReference>
<dbReference type="OMA" id="TLMDFGF"/>
<keyword evidence="2" id="KW-0723">Serine/threonine-protein kinase</keyword>
<protein>
    <recommendedName>
        <fullName evidence="1">non-specific serine/threonine protein kinase</fullName>
        <ecNumber evidence="1">2.7.11.1</ecNumber>
    </recommendedName>
</protein>
<dbReference type="EMBL" id="CAJJDP010000017">
    <property type="protein sequence ID" value="CAD8145210.1"/>
    <property type="molecule type" value="Genomic_DNA"/>
</dbReference>
<keyword evidence="11" id="KW-1185">Reference proteome</keyword>
<comment type="catalytic activity">
    <reaction evidence="8">
        <text>L-seryl-[protein] + ATP = O-phospho-L-seryl-[protein] + ADP + H(+)</text>
        <dbReference type="Rhea" id="RHEA:17989"/>
        <dbReference type="Rhea" id="RHEA-COMP:9863"/>
        <dbReference type="Rhea" id="RHEA-COMP:11604"/>
        <dbReference type="ChEBI" id="CHEBI:15378"/>
        <dbReference type="ChEBI" id="CHEBI:29999"/>
        <dbReference type="ChEBI" id="CHEBI:30616"/>
        <dbReference type="ChEBI" id="CHEBI:83421"/>
        <dbReference type="ChEBI" id="CHEBI:456216"/>
        <dbReference type="EC" id="2.7.11.1"/>
    </reaction>
</comment>
<evidence type="ECO:0000256" key="8">
    <source>
        <dbReference type="ARBA" id="ARBA00048679"/>
    </source>
</evidence>
<evidence type="ECO:0000256" key="3">
    <source>
        <dbReference type="ARBA" id="ARBA00022679"/>
    </source>
</evidence>
<keyword evidence="3" id="KW-0808">Transferase</keyword>
<gene>
    <name evidence="10" type="ORF">POCTA_138.1.T0170112</name>
</gene>
<keyword evidence="4" id="KW-0547">Nucleotide-binding</keyword>
<dbReference type="EC" id="2.7.11.1" evidence="1"/>
<organism evidence="10 11">
    <name type="scientific">Paramecium octaurelia</name>
    <dbReference type="NCBI Taxonomy" id="43137"/>
    <lineage>
        <taxon>Eukaryota</taxon>
        <taxon>Sar</taxon>
        <taxon>Alveolata</taxon>
        <taxon>Ciliophora</taxon>
        <taxon>Intramacronucleata</taxon>
        <taxon>Oligohymenophorea</taxon>
        <taxon>Peniculida</taxon>
        <taxon>Parameciidae</taxon>
        <taxon>Paramecium</taxon>
    </lineage>
</organism>
<sequence length="629" mass="74490">MSQYDLIIERIITHSGCFYEMEEKTQKVLFFALSLSNQFHQKSLEDEINNKTTIQKTKLLRHYLNCLDLNKKYYIFDFIKGHPISKVIQIYGAKRESIPIEKIHHYLRQLLEALHQLHKLNILGRVFSTENIIELQDNSITLMDFGFGPELRQPQFNLLAPPEVIQSLEDNIGQGIKYGIEIDLWLLGAFLFHLVTLKPINLVKENNQLKSDTYSQIKHYNSFLQKQKKNYKNIKVESCYPIELNQFIESLLRYDSNERLSFLNVYQSSYIQKELRLRNCDELIQFYQKLNLTPIQEKILLRDGVDSNKFLQTSDLQQISDNKSLQQEEQTSNLDQKLKIPLNLQFDSVVSQNKDQNDQININALKLPLKMQNEIGGKFERIFNIINLEQFRFVILINTAEEVVFLLSNKQFGQINYIEYVFKKMAYLLMIEIVEKLNSQNSQWIINQEEWSAFQQLDTKLTLIQKINSNIKEILIQLKNLHEICYKALTQDQLIDENIRQSVEQDKHMFLNNKSLDSNIFGCTSSEFLKKGFRNMTQYLYNYLVSNKFDEMRTKWYGLILKTLLCHLINRIFDYSQINTQFKNIKSDYNSDVTPDKIFEFIESQDNDDLKIIEIQFLVRKYFSNPTNN</sequence>
<dbReference type="InterPro" id="IPR000719">
    <property type="entry name" value="Prot_kinase_dom"/>
</dbReference>
<dbReference type="PANTHER" id="PTHR43671:SF98">
    <property type="entry name" value="SERINE_THREONINE-PROTEIN KINASE NEK11"/>
    <property type="match status" value="1"/>
</dbReference>
<dbReference type="PROSITE" id="PS50011">
    <property type="entry name" value="PROTEIN_KINASE_DOM"/>
    <property type="match status" value="1"/>
</dbReference>
<evidence type="ECO:0000256" key="2">
    <source>
        <dbReference type="ARBA" id="ARBA00022527"/>
    </source>
</evidence>
<reference evidence="10" key="1">
    <citation type="submission" date="2021-01" db="EMBL/GenBank/DDBJ databases">
        <authorList>
            <consortium name="Genoscope - CEA"/>
            <person name="William W."/>
        </authorList>
    </citation>
    <scope>NUCLEOTIDE SEQUENCE</scope>
</reference>
<dbReference type="OrthoDB" id="307870at2759"/>
<evidence type="ECO:0000256" key="7">
    <source>
        <dbReference type="ARBA" id="ARBA00047899"/>
    </source>
</evidence>
<dbReference type="GO" id="GO:0005524">
    <property type="term" value="F:ATP binding"/>
    <property type="evidence" value="ECO:0007669"/>
    <property type="project" value="UniProtKB-KW"/>
</dbReference>
<dbReference type="AlphaFoldDB" id="A0A8S1SYE7"/>
<name>A0A8S1SYE7_PAROT</name>